<dbReference type="Pfam" id="PF15002">
    <property type="entry name" value="ERK-JNK_inhib"/>
    <property type="match status" value="1"/>
</dbReference>
<accession>A0AA41T6T0</accession>
<organism evidence="2 3">
    <name type="scientific">Sciurus carolinensis</name>
    <name type="common">Eastern gray squirrel</name>
    <dbReference type="NCBI Taxonomy" id="30640"/>
    <lineage>
        <taxon>Eukaryota</taxon>
        <taxon>Metazoa</taxon>
        <taxon>Chordata</taxon>
        <taxon>Craniata</taxon>
        <taxon>Vertebrata</taxon>
        <taxon>Euteleostomi</taxon>
        <taxon>Mammalia</taxon>
        <taxon>Eutheria</taxon>
        <taxon>Euarchontoglires</taxon>
        <taxon>Glires</taxon>
        <taxon>Rodentia</taxon>
        <taxon>Sciuromorpha</taxon>
        <taxon>Sciuridae</taxon>
        <taxon>Sciurinae</taxon>
        <taxon>Sciurini</taxon>
        <taxon>Sciurus</taxon>
    </lineage>
</organism>
<dbReference type="PANTHER" id="PTHR22379:SF1">
    <property type="entry name" value="RIKEN CDNA 4930407I10 GENE"/>
    <property type="match status" value="1"/>
</dbReference>
<feature type="region of interest" description="Disordered" evidence="1">
    <location>
        <begin position="796"/>
        <end position="925"/>
    </location>
</feature>
<feature type="compositionally biased region" description="Polar residues" evidence="1">
    <location>
        <begin position="1472"/>
        <end position="1481"/>
    </location>
</feature>
<keyword evidence="3" id="KW-1185">Reference proteome</keyword>
<feature type="compositionally biased region" description="Low complexity" evidence="1">
    <location>
        <begin position="1618"/>
        <end position="1632"/>
    </location>
</feature>
<comment type="caution">
    <text evidence="2">The sequence shown here is derived from an EMBL/GenBank/DDBJ whole genome shotgun (WGS) entry which is preliminary data.</text>
</comment>
<feature type="compositionally biased region" description="Basic and acidic residues" evidence="1">
    <location>
        <begin position="1457"/>
        <end position="1466"/>
    </location>
</feature>
<feature type="compositionally biased region" description="Polar residues" evidence="1">
    <location>
        <begin position="1493"/>
        <end position="1521"/>
    </location>
</feature>
<feature type="compositionally biased region" description="Basic and acidic residues" evidence="1">
    <location>
        <begin position="1407"/>
        <end position="1419"/>
    </location>
</feature>
<feature type="compositionally biased region" description="Basic residues" evidence="1">
    <location>
        <begin position="916"/>
        <end position="925"/>
    </location>
</feature>
<feature type="compositionally biased region" description="Basic and acidic residues" evidence="1">
    <location>
        <begin position="859"/>
        <end position="868"/>
    </location>
</feature>
<feature type="compositionally biased region" description="Low complexity" evidence="1">
    <location>
        <begin position="1005"/>
        <end position="1019"/>
    </location>
</feature>
<feature type="compositionally biased region" description="Basic and acidic residues" evidence="1">
    <location>
        <begin position="829"/>
        <end position="840"/>
    </location>
</feature>
<dbReference type="PANTHER" id="PTHR22379">
    <property type="entry name" value="RIKEN CDNA 4930407I10 GENE"/>
    <property type="match status" value="1"/>
</dbReference>
<dbReference type="InterPro" id="IPR026321">
    <property type="entry name" value="CC134"/>
</dbReference>
<evidence type="ECO:0000313" key="2">
    <source>
        <dbReference type="EMBL" id="MBZ3886996.1"/>
    </source>
</evidence>
<reference evidence="2" key="1">
    <citation type="submission" date="2020-03" db="EMBL/GenBank/DDBJ databases">
        <title>Studies in the Genomics of Life Span.</title>
        <authorList>
            <person name="Glass D."/>
        </authorList>
    </citation>
    <scope>NUCLEOTIDE SEQUENCE</scope>
    <source>
        <strain evidence="2">SUZIE</strain>
        <tissue evidence="2">Muscle</tissue>
    </source>
</reference>
<dbReference type="Gene3D" id="1.25.10.10">
    <property type="entry name" value="Leucine-rich Repeat Variant"/>
    <property type="match status" value="1"/>
</dbReference>
<feature type="compositionally biased region" description="Polar residues" evidence="1">
    <location>
        <begin position="976"/>
        <end position="986"/>
    </location>
</feature>
<feature type="compositionally biased region" description="Basic and acidic residues" evidence="1">
    <location>
        <begin position="1328"/>
        <end position="1338"/>
    </location>
</feature>
<feature type="region of interest" description="Disordered" evidence="1">
    <location>
        <begin position="1283"/>
        <end position="1585"/>
    </location>
</feature>
<dbReference type="SUPFAM" id="SSF48371">
    <property type="entry name" value="ARM repeat"/>
    <property type="match status" value="2"/>
</dbReference>
<feature type="compositionally biased region" description="Basic residues" evidence="1">
    <location>
        <begin position="1633"/>
        <end position="1642"/>
    </location>
</feature>
<feature type="region of interest" description="Disordered" evidence="1">
    <location>
        <begin position="419"/>
        <end position="517"/>
    </location>
</feature>
<feature type="compositionally biased region" description="Polar residues" evidence="1">
    <location>
        <begin position="1442"/>
        <end position="1456"/>
    </location>
</feature>
<name>A0AA41T6T0_SCICA</name>
<feature type="compositionally biased region" description="Polar residues" evidence="1">
    <location>
        <begin position="869"/>
        <end position="879"/>
    </location>
</feature>
<proteinExistence type="predicted"/>
<feature type="compositionally biased region" description="Basic and acidic residues" evidence="1">
    <location>
        <begin position="994"/>
        <end position="1004"/>
    </location>
</feature>
<feature type="compositionally biased region" description="Polar residues" evidence="1">
    <location>
        <begin position="1312"/>
        <end position="1323"/>
    </location>
</feature>
<feature type="region of interest" description="Disordered" evidence="1">
    <location>
        <begin position="1608"/>
        <end position="1664"/>
    </location>
</feature>
<feature type="compositionally biased region" description="Basic and acidic residues" evidence="1">
    <location>
        <begin position="492"/>
        <end position="503"/>
    </location>
</feature>
<dbReference type="InterPro" id="IPR016024">
    <property type="entry name" value="ARM-type_fold"/>
</dbReference>
<dbReference type="EMBL" id="JAATJV010412798">
    <property type="protein sequence ID" value="MBZ3886996.1"/>
    <property type="molecule type" value="Genomic_DNA"/>
</dbReference>
<feature type="region of interest" description="Disordered" evidence="1">
    <location>
        <begin position="621"/>
        <end position="650"/>
    </location>
</feature>
<feature type="region of interest" description="Disordered" evidence="1">
    <location>
        <begin position="953"/>
        <end position="1019"/>
    </location>
</feature>
<feature type="compositionally biased region" description="Basic and acidic residues" evidence="1">
    <location>
        <begin position="1045"/>
        <end position="1057"/>
    </location>
</feature>
<dbReference type="InterPro" id="IPR011989">
    <property type="entry name" value="ARM-like"/>
</dbReference>
<evidence type="ECO:0000256" key="1">
    <source>
        <dbReference type="SAM" id="MobiDB-lite"/>
    </source>
</evidence>
<gene>
    <name evidence="2" type="ORF">SUZIE_190745</name>
</gene>
<feature type="compositionally biased region" description="Basic residues" evidence="1">
    <location>
        <begin position="1159"/>
        <end position="1168"/>
    </location>
</feature>
<feature type="compositionally biased region" description="Basic and acidic residues" evidence="1">
    <location>
        <begin position="1535"/>
        <end position="1553"/>
    </location>
</feature>
<feature type="region of interest" description="Disordered" evidence="1">
    <location>
        <begin position="1031"/>
        <end position="1078"/>
    </location>
</feature>
<feature type="compositionally biased region" description="Gly residues" evidence="1">
    <location>
        <begin position="1652"/>
        <end position="1661"/>
    </location>
</feature>
<dbReference type="Pfam" id="PF15856">
    <property type="entry name" value="DUF4727"/>
    <property type="match status" value="1"/>
</dbReference>
<feature type="compositionally biased region" description="Basic and acidic residues" evidence="1">
    <location>
        <begin position="451"/>
        <end position="463"/>
    </location>
</feature>
<feature type="compositionally biased region" description="Polar residues" evidence="1">
    <location>
        <begin position="1569"/>
        <end position="1584"/>
    </location>
</feature>
<dbReference type="InterPro" id="IPR031715">
    <property type="entry name" value="DUF4727"/>
</dbReference>
<protein>
    <submittedName>
        <fullName evidence="2">Meiosis inhibitor protein 1</fullName>
    </submittedName>
</protein>
<evidence type="ECO:0000313" key="3">
    <source>
        <dbReference type="Proteomes" id="UP001166674"/>
    </source>
</evidence>
<feature type="region of interest" description="Disordered" evidence="1">
    <location>
        <begin position="2863"/>
        <end position="2906"/>
    </location>
</feature>
<feature type="compositionally biased region" description="Basic and acidic residues" evidence="1">
    <location>
        <begin position="895"/>
        <end position="915"/>
    </location>
</feature>
<feature type="region of interest" description="Disordered" evidence="1">
    <location>
        <begin position="1143"/>
        <end position="1178"/>
    </location>
</feature>
<sequence length="2906" mass="324478">MLLPLLGACAVVGPFQGPEWEPVRGLISQDCSCRDPRCCGNLLVLCLFLIWQVRHYWHQFTRTRLGERNVIKVPLQKWVMPSMRCETFFRLAPEFFSPGDFRGLDAYVQQWVQKQRWGCRRNLLESWTQYLFSSRHLFQDPSWGIHTSPEPIFCTSSFSSTCPLSQDSSWEAWHVPWCLRGSQTHSALDTCQRIERQLVHSQENLVPLDHILSTKTCPPAMTLAISLPNLPSAQRLQFFSGEILPSPSHQPMEVPIWKSWNSLQETWAPLSETQTVGREYTGETQAPGWANQRESRGVHAWEIKASGGQLPIDFGMEHCAEVKALECRNQSLVISETDGETLIPGQENWMEIENQAQIKEVGKKIQREPGGKNPPETQIHMEENQEELRCKIDAETQTPGWGYQDKSGSKDALEIQTFERKNKKEPGEEEEGQIQAHGLGKQGQTGDENAEETRSPQHGRGDTGAENEAEEERNKDQVGNKGAVQTPTSGRENLEDVKQENRAETQALGWGKEECSRSENITETQALVGEKQGQGGGENARATQASRGEKQELLIHVMQARQGNQGLARGEESVQPRVSRRKKFREIRQEDWVVIQTPWWGNQSAVVNTIDREFKISCWKNQNQTGGEPRAKIQTPEENDQKKDRDEDGTDTLVLEAENQGLLRSEMDEEIHPAGRKNEEQFGDENRADIQVPGKRNTQGFKGENGTMTQELGGENQGQLGNEFLGNIYIPQCKNQEHIRSKDGANTQIYEAGNWGELTSKIDGETHLAGWKKVEHVGGESSTEILLQGMRNLREAEGEGGTETWAGRERSQSQLGSDVHCKIQLSEWKNQKQMEGKDGSEIQAPKKRKQREPEDEDDVKTQRPERENQGQLENVTGSSHYPGMGSLGQTGGENIAEKKASEKKNQREAGIDSGRKIHRLRKKNQRLLRSKVHRKTCSLECKVHRGTCSPEWKNQEDIGGGNAAEIQIQGKKNSRRTTGGDNTKMQTPVEDDQGQSRKEIDEVVQKQGQGNQKKGGDAAAAEIWTVGSQRKYRAEEAGGSQTPWRGDKNQIRGKDSMGDSPQGDCSSGERPTGRKCSLAWPWPTTLIDSRYEPPGQEQAAAVNSVAEAPCPEMKPCPHLGEVSLLAAGEGEHLTNQGIAPARDHNAQVSPASQQAQTGPRRKPQKHKRVDPEKTHSLMQQLQNPQSLVAPFGKPSACPSLLGGQVLQAATATAGVPTILTSPPKWPVLKKSKRLLLESLMRRRIAHLKWGLPRRILESYLLFNFFGSCSLPLSGVRLPELGKSQELQRQQEKRCEAQGSMPSFKSPERFQRVSPQDGKNSKLPTQARALERCRPHRSESMGISIPPEKPRRVRSPGGTREPQIQEEAPRAKLPAPRNPRPSAESMNCCSPERDGEPSTENNRGRKMIRPEVSQKAERAPKGVKTSSTRASHGHWKKEHTPWEASQSPRHKCQQPTYQKRESLEPVEVRGAGQQPSSGPTDSSRFKGSLHSKTAKLSMTLLSKKSWSPQLAKPTNSAPSQSLRDPMLLPRVSYLHSGEEDSTKVHTASERDHQPPGHCSAGVPLHRTKSPQDQSPQRAPQNSSTPKKFGFMKHLRCFLFQCGLKNGRARLSRRPRAAQARTRSTHAQASSSSAHARKLGGKRRGSAEREGGDGCEAGSGGVWEGRRDGAAPGEGLLCNVEDGNVTDLCIEVLIQLMTQLKLEQTVHCLLDECHKELCNMPSMRGSLATLTLLGKLVDAIPALADKLVMEHGGLMEHLLRGLVYPNEGIQASVCYLYGKLYSSPMAADMLSGHFREKLCPLFLSTLEGAQTKELQINCLGLLRQLLKYDLFVSLIMNKSALAETAERVERPPGETSLPLVLKKFLLCRDETLQVASAHCITAVLVHSPVKHAPAFIHADIPGIEAVVRSLQGSLKLTNTELHKQGLLLFAEILTRQPQEIRLFTSSALCGDAGRALQEAVSSPVLEVAAEAMKATSAFLRKDHQSAPPVQYRTLRALLEAMLSRCSEFSQTPLNRRLLGHSCSRDSEKAILRRGKFLLSTLEGFRNACRLAMEFQGEPFAQENPFTAPSAKKEDTLEDFSEFLLNACDSLCIPMVMRHLEQATHPALMEVFLSILHSLFIIVPHMKKKFSKKLELSAVSELLQLGLPQVSSRSPESLAFLSDRQYMEGVARQRQYCILLLFYLAYIHEDRFVSEAELFVAVQSFLLSLQDQGEHPPPVVLKASIYLIAICQDKDSALDEAMVIAIRKFLEGISDLHLVYTHHPLLLRFFLSYPELMSRFGHRILELWFFWEESSYEELDDIPSPGQNTLPSSLATLFQMLRSSPSILFILLDLLYSSPVDTARKVLIILRTFLKRNEDVQVDGLIRGHFLLILQHLLVEHGASPSGAAAVLLSTTALVELLEKMLALTWTEISSPTWAEASSPRTALLCSAWLLTASFSAQQHNGSLQVHQTLSVELDQLLKALSFPKKKPALLSAAVLRFLRTALQQNFSSALVALVPSGSWPLPAPEDTVLAPLGTSQVLTLVIGLQNLLVQFVRYKSSSVFSHEEVGHVLQVAALTDLSTLSNTTRRALRDFFLQVQSMGLLIDHSTIQTLKASLEGLPLSAFSDQPPLHDMLYPFLHLGALGWARLPKPWRLWHYASLFSPSEELAIGKSLRKLGWLAVLQGLGNGPSSVLGLPLCPAAVWNGGHRHPEDLNGPKPGDLYLLLEFRCCPDKKMFEVKRREQLLALKNLAQLNDVYQQYKILDVMLKGLFKVLEDSRTVLTAANVLPDGPFPQDEKLKDAFSHVVENTAFFGDVVLRFPRIVHHYFDHNSNWNLLIRWGISFCNQTGVFDQGTHSPILSLMAQELGISEKDSDFQNPFKIDHTEFIPSTDPFQKALREEEKRRKKEEKRKEMRKGPRISRSQSEL</sequence>
<feature type="compositionally biased region" description="Polar residues" evidence="1">
    <location>
        <begin position="1146"/>
        <end position="1157"/>
    </location>
</feature>
<dbReference type="Proteomes" id="UP001166674">
    <property type="component" value="Unassembled WGS sequence"/>
</dbReference>